<evidence type="ECO:0000313" key="9">
    <source>
        <dbReference type="Proteomes" id="UP001193035"/>
    </source>
</evidence>
<dbReference type="InterPro" id="IPR027417">
    <property type="entry name" value="P-loop_NTPase"/>
</dbReference>
<comment type="caution">
    <text evidence="8">The sequence shown here is derived from an EMBL/GenBank/DDBJ whole genome shotgun (WGS) entry which is preliminary data.</text>
</comment>
<keyword evidence="2" id="KW-0808">Transferase</keyword>
<dbReference type="EMBL" id="VCPD01000001">
    <property type="protein sequence ID" value="TMV10350.1"/>
    <property type="molecule type" value="Genomic_DNA"/>
</dbReference>
<evidence type="ECO:0000256" key="4">
    <source>
        <dbReference type="ARBA" id="ARBA00022989"/>
    </source>
</evidence>
<keyword evidence="9" id="KW-1185">Reference proteome</keyword>
<dbReference type="InterPro" id="IPR018011">
    <property type="entry name" value="Carb_sulfotrans_8-10"/>
</dbReference>
<name>A0ABY2X5M6_9RHOB</name>
<keyword evidence="5" id="KW-0333">Golgi apparatus</keyword>
<evidence type="ECO:0000256" key="5">
    <source>
        <dbReference type="ARBA" id="ARBA00023034"/>
    </source>
</evidence>
<dbReference type="SUPFAM" id="SSF52540">
    <property type="entry name" value="P-loop containing nucleoside triphosphate hydrolases"/>
    <property type="match status" value="1"/>
</dbReference>
<evidence type="ECO:0000313" key="8">
    <source>
        <dbReference type="EMBL" id="TMV10350.1"/>
    </source>
</evidence>
<keyword evidence="4" id="KW-1133">Transmembrane helix</keyword>
<evidence type="ECO:0000256" key="7">
    <source>
        <dbReference type="ARBA" id="ARBA00023180"/>
    </source>
</evidence>
<evidence type="ECO:0000256" key="6">
    <source>
        <dbReference type="ARBA" id="ARBA00023136"/>
    </source>
</evidence>
<reference evidence="8 9" key="1">
    <citation type="submission" date="2019-05" db="EMBL/GenBank/DDBJ databases">
        <title>Ruegeria sp. nov., isolated from tidal flat.</title>
        <authorList>
            <person name="Kim W."/>
        </authorList>
    </citation>
    <scope>NUCLEOTIDE SEQUENCE [LARGE SCALE GENOMIC DNA]</scope>
    <source>
        <strain evidence="8 9">CAU 1488</strain>
    </source>
</reference>
<dbReference type="RefSeq" id="WP_138840407.1">
    <property type="nucleotide sequence ID" value="NZ_VCPD01000001.1"/>
</dbReference>
<organism evidence="8 9">
    <name type="scientific">Ruegeria sediminis</name>
    <dbReference type="NCBI Taxonomy" id="2583820"/>
    <lineage>
        <taxon>Bacteria</taxon>
        <taxon>Pseudomonadati</taxon>
        <taxon>Pseudomonadota</taxon>
        <taxon>Alphaproteobacteria</taxon>
        <taxon>Rhodobacterales</taxon>
        <taxon>Roseobacteraceae</taxon>
        <taxon>Ruegeria</taxon>
    </lineage>
</organism>
<accession>A0ABY2X5M6</accession>
<dbReference type="Proteomes" id="UP001193035">
    <property type="component" value="Unassembled WGS sequence"/>
</dbReference>
<dbReference type="PANTHER" id="PTHR12137:SF54">
    <property type="entry name" value="CARBOHYDRATE SULFOTRANSFERASE"/>
    <property type="match status" value="1"/>
</dbReference>
<keyword evidence="6" id="KW-0472">Membrane</keyword>
<dbReference type="Pfam" id="PF03567">
    <property type="entry name" value="Sulfotransfer_2"/>
    <property type="match status" value="1"/>
</dbReference>
<comment type="subcellular location">
    <subcellularLocation>
        <location evidence="1">Golgi apparatus membrane</location>
        <topology evidence="1">Single-pass type II membrane protein</topology>
    </subcellularLocation>
</comment>
<keyword evidence="3" id="KW-0812">Transmembrane</keyword>
<dbReference type="InterPro" id="IPR005331">
    <property type="entry name" value="Sulfotransferase"/>
</dbReference>
<dbReference type="Gene3D" id="3.40.50.300">
    <property type="entry name" value="P-loop containing nucleotide triphosphate hydrolases"/>
    <property type="match status" value="1"/>
</dbReference>
<evidence type="ECO:0000256" key="2">
    <source>
        <dbReference type="ARBA" id="ARBA00022679"/>
    </source>
</evidence>
<dbReference type="PANTHER" id="PTHR12137">
    <property type="entry name" value="CARBOHYDRATE SULFOTRANSFERASE"/>
    <property type="match status" value="1"/>
</dbReference>
<protein>
    <submittedName>
        <fullName evidence="8">Sulfotransferase family protein</fullName>
    </submittedName>
</protein>
<gene>
    <name evidence="8" type="ORF">FGK63_04635</name>
</gene>
<evidence type="ECO:0000256" key="1">
    <source>
        <dbReference type="ARBA" id="ARBA00004323"/>
    </source>
</evidence>
<evidence type="ECO:0000256" key="3">
    <source>
        <dbReference type="ARBA" id="ARBA00022692"/>
    </source>
</evidence>
<keyword evidence="7" id="KW-0325">Glycoprotein</keyword>
<sequence length="220" mass="25670">MSIYPSHRAVFVHIPKTGGSSIAALLKHDRLVDTKSNEVDPRGQGRDTMVELVEALGDEADDYFKFAFVRNPWDRFVSAYHYVAQRRPELTDVTAHKTFQDFAPVFAADPERFLGIRYFRPQWSYLSDDQGYSPADFIGRFESFDGDLQKVLDRLGIKRALMRHRKKSKRSDYREYYDGKSRDAIAEVYARDIETYGYKFDDGQKRSKSFFLKFLRRSAS</sequence>
<proteinExistence type="predicted"/>